<dbReference type="Proteomes" id="UP001163603">
    <property type="component" value="Chromosome 8"/>
</dbReference>
<evidence type="ECO:0000313" key="1">
    <source>
        <dbReference type="EMBL" id="KAJ0031200.1"/>
    </source>
</evidence>
<name>A0ACC0Y7E7_9ROSI</name>
<proteinExistence type="predicted"/>
<sequence length="107" mass="12028">MVQSRTCEQPAGPRSHKTVGSICFGLHPYLIAEISRILRSGGVFVGTTFLRYTSSTPWIGRALRQRILQNYSYLTEEEIEDVCTSCGLTNYSSKVQQSFIMFSAQKP</sequence>
<reference evidence="2" key="1">
    <citation type="journal article" date="2023" name="G3 (Bethesda)">
        <title>Genome assembly and association tests identify interacting loci associated with vigor, precocity, and sex in interspecific pistachio rootstocks.</title>
        <authorList>
            <person name="Palmer W."/>
            <person name="Jacygrad E."/>
            <person name="Sagayaradj S."/>
            <person name="Cavanaugh K."/>
            <person name="Han R."/>
            <person name="Bertier L."/>
            <person name="Beede B."/>
            <person name="Kafkas S."/>
            <person name="Golino D."/>
            <person name="Preece J."/>
            <person name="Michelmore R."/>
        </authorList>
    </citation>
    <scope>NUCLEOTIDE SEQUENCE [LARGE SCALE GENOMIC DNA]</scope>
</reference>
<protein>
    <submittedName>
        <fullName evidence="1">Uncharacterized protein</fullName>
    </submittedName>
</protein>
<comment type="caution">
    <text evidence="1">The sequence shown here is derived from an EMBL/GenBank/DDBJ whole genome shotgun (WGS) entry which is preliminary data.</text>
</comment>
<organism evidence="1 2">
    <name type="scientific">Pistacia integerrima</name>
    <dbReference type="NCBI Taxonomy" id="434235"/>
    <lineage>
        <taxon>Eukaryota</taxon>
        <taxon>Viridiplantae</taxon>
        <taxon>Streptophyta</taxon>
        <taxon>Embryophyta</taxon>
        <taxon>Tracheophyta</taxon>
        <taxon>Spermatophyta</taxon>
        <taxon>Magnoliopsida</taxon>
        <taxon>eudicotyledons</taxon>
        <taxon>Gunneridae</taxon>
        <taxon>Pentapetalae</taxon>
        <taxon>rosids</taxon>
        <taxon>malvids</taxon>
        <taxon>Sapindales</taxon>
        <taxon>Anacardiaceae</taxon>
        <taxon>Pistacia</taxon>
    </lineage>
</organism>
<keyword evidence="2" id="KW-1185">Reference proteome</keyword>
<accession>A0ACC0Y7E7</accession>
<dbReference type="EMBL" id="CM047743">
    <property type="protein sequence ID" value="KAJ0031200.1"/>
    <property type="molecule type" value="Genomic_DNA"/>
</dbReference>
<gene>
    <name evidence="1" type="ORF">Pint_14724</name>
</gene>
<evidence type="ECO:0000313" key="2">
    <source>
        <dbReference type="Proteomes" id="UP001163603"/>
    </source>
</evidence>